<protein>
    <submittedName>
        <fullName evidence="1">Unannotated protein</fullName>
    </submittedName>
</protein>
<name>A0A6J6MVY1_9ZZZZ</name>
<organism evidence="1">
    <name type="scientific">freshwater metagenome</name>
    <dbReference type="NCBI Taxonomy" id="449393"/>
    <lineage>
        <taxon>unclassified sequences</taxon>
        <taxon>metagenomes</taxon>
        <taxon>ecological metagenomes</taxon>
    </lineage>
</organism>
<proteinExistence type="predicted"/>
<sequence length="73" mass="7902">MEEAHDAVERYAGSYMKRLGSSSRNAAELKTPPVMGTVTVFPVLSSVMVIESVMWDLLDCNFGVRGLAPPQTG</sequence>
<reference evidence="1" key="1">
    <citation type="submission" date="2020-05" db="EMBL/GenBank/DDBJ databases">
        <authorList>
            <person name="Chiriac C."/>
            <person name="Salcher M."/>
            <person name="Ghai R."/>
            <person name="Kavagutti S V."/>
        </authorList>
    </citation>
    <scope>NUCLEOTIDE SEQUENCE</scope>
</reference>
<gene>
    <name evidence="1" type="ORF">UFOPK2334_00963</name>
</gene>
<dbReference type="AlphaFoldDB" id="A0A6J6MVY1"/>
<evidence type="ECO:0000313" key="1">
    <source>
        <dbReference type="EMBL" id="CAB4677869.1"/>
    </source>
</evidence>
<accession>A0A6J6MVY1</accession>
<dbReference type="EMBL" id="CAEZXA010000081">
    <property type="protein sequence ID" value="CAB4677869.1"/>
    <property type="molecule type" value="Genomic_DNA"/>
</dbReference>